<dbReference type="OrthoDB" id="413077at2759"/>
<reference evidence="6 7" key="1">
    <citation type="submission" date="2015-04" db="EMBL/GenBank/DDBJ databases">
        <title>Lasius niger genome sequencing.</title>
        <authorList>
            <person name="Konorov E.A."/>
            <person name="Nikitin M.A."/>
            <person name="Kirill M.V."/>
            <person name="Chang P."/>
        </authorList>
    </citation>
    <scope>NUCLEOTIDE SEQUENCE [LARGE SCALE GENOMIC DNA]</scope>
    <source>
        <tissue evidence="6">Whole</tissue>
    </source>
</reference>
<keyword evidence="3" id="KW-0560">Oxidoreductase</keyword>
<organism evidence="6 7">
    <name type="scientific">Lasius niger</name>
    <name type="common">Black garden ant</name>
    <dbReference type="NCBI Taxonomy" id="67767"/>
    <lineage>
        <taxon>Eukaryota</taxon>
        <taxon>Metazoa</taxon>
        <taxon>Ecdysozoa</taxon>
        <taxon>Arthropoda</taxon>
        <taxon>Hexapoda</taxon>
        <taxon>Insecta</taxon>
        <taxon>Pterygota</taxon>
        <taxon>Neoptera</taxon>
        <taxon>Endopterygota</taxon>
        <taxon>Hymenoptera</taxon>
        <taxon>Apocrita</taxon>
        <taxon>Aculeata</taxon>
        <taxon>Formicoidea</taxon>
        <taxon>Formicidae</taxon>
        <taxon>Formicinae</taxon>
        <taxon>Lasius</taxon>
        <taxon>Lasius</taxon>
    </lineage>
</organism>
<dbReference type="InterPro" id="IPR029061">
    <property type="entry name" value="THDP-binding"/>
</dbReference>
<dbReference type="GO" id="GO:0030976">
    <property type="term" value="F:thiamine pyrophosphate binding"/>
    <property type="evidence" value="ECO:0007669"/>
    <property type="project" value="InterPro"/>
</dbReference>
<proteinExistence type="inferred from homology"/>
<dbReference type="STRING" id="67767.A0A0J7JYZ7"/>
<dbReference type="AlphaFoldDB" id="A0A0J7JYZ7"/>
<evidence type="ECO:0000259" key="5">
    <source>
        <dbReference type="SMART" id="SM00861"/>
    </source>
</evidence>
<dbReference type="SMART" id="SM00861">
    <property type="entry name" value="Transket_pyr"/>
    <property type="match status" value="1"/>
</dbReference>
<dbReference type="PANTHER" id="PTHR23152:SF4">
    <property type="entry name" value="2-OXOADIPATE DEHYDROGENASE COMPLEX COMPONENT E1"/>
    <property type="match status" value="1"/>
</dbReference>
<protein>
    <submittedName>
        <fullName evidence="6">2-oxoglutarate dehydrogenase e1 component dhktd1-like mitochondrial protein</fullName>
    </submittedName>
</protein>
<name>A0A0J7JYZ7_LASNI</name>
<evidence type="ECO:0000313" key="7">
    <source>
        <dbReference type="Proteomes" id="UP000036403"/>
    </source>
</evidence>
<keyword evidence="4" id="KW-0786">Thiamine pyrophosphate</keyword>
<evidence type="ECO:0000256" key="3">
    <source>
        <dbReference type="ARBA" id="ARBA00023002"/>
    </source>
</evidence>
<comment type="cofactor">
    <cofactor evidence="1">
        <name>thiamine diphosphate</name>
        <dbReference type="ChEBI" id="CHEBI:58937"/>
    </cofactor>
</comment>
<dbReference type="Gene3D" id="3.40.50.12470">
    <property type="match status" value="1"/>
</dbReference>
<accession>A0A0J7JYZ7</accession>
<keyword evidence="7" id="KW-1185">Reference proteome</keyword>
<dbReference type="Proteomes" id="UP000036403">
    <property type="component" value="Unassembled WGS sequence"/>
</dbReference>
<evidence type="ECO:0000256" key="1">
    <source>
        <dbReference type="ARBA" id="ARBA00001964"/>
    </source>
</evidence>
<dbReference type="SUPFAM" id="SSF52518">
    <property type="entry name" value="Thiamin diphosphate-binding fold (THDP-binding)"/>
    <property type="match status" value="1"/>
</dbReference>
<comment type="similarity">
    <text evidence="2">Belongs to the alpha-ketoglutarate dehydrogenase family.</text>
</comment>
<dbReference type="InterPro" id="IPR011603">
    <property type="entry name" value="2oxoglutarate_DH_E1"/>
</dbReference>
<feature type="domain" description="Transketolase-like pyrimidine-binding" evidence="5">
    <location>
        <begin position="4"/>
        <end position="133"/>
    </location>
</feature>
<dbReference type="EMBL" id="LBMM01021415">
    <property type="protein sequence ID" value="KMQ83086.1"/>
    <property type="molecule type" value="Genomic_DNA"/>
</dbReference>
<dbReference type="GO" id="GO:0016624">
    <property type="term" value="F:oxidoreductase activity, acting on the aldehyde or oxo group of donors, disulfide as acceptor"/>
    <property type="evidence" value="ECO:0007669"/>
    <property type="project" value="InterPro"/>
</dbReference>
<comment type="caution">
    <text evidence="6">The sequence shown here is derived from an EMBL/GenBank/DDBJ whole genome shotgun (WGS) entry which is preliminary data.</text>
</comment>
<dbReference type="PaxDb" id="67767-A0A0J7JYZ7"/>
<dbReference type="InterPro" id="IPR005475">
    <property type="entry name" value="Transketolase-like_Pyr-bd"/>
</dbReference>
<gene>
    <name evidence="6" type="ORF">RF55_20963</name>
</gene>
<evidence type="ECO:0000256" key="4">
    <source>
        <dbReference type="ARBA" id="ARBA00023052"/>
    </source>
</evidence>
<dbReference type="Pfam" id="PF02779">
    <property type="entry name" value="Transket_pyr"/>
    <property type="match status" value="1"/>
</dbReference>
<sequence length="133" mass="14895">MVNNQTGKLEIANSILSEEAVLGFEYGMSIASPFILPIWEAQFGDFCNGAQIIIDTYVTNGEAKWMLSSGLTMLLPHGYDGAGPEHSSCRLERFLQLTDSKDNEVDSDDINIQIVNPTEPAQYFHLLRRQVRE</sequence>
<evidence type="ECO:0000256" key="2">
    <source>
        <dbReference type="ARBA" id="ARBA00006936"/>
    </source>
</evidence>
<dbReference type="PANTHER" id="PTHR23152">
    <property type="entry name" value="2-OXOGLUTARATE DEHYDROGENASE"/>
    <property type="match status" value="1"/>
</dbReference>
<evidence type="ECO:0000313" key="6">
    <source>
        <dbReference type="EMBL" id="KMQ83086.1"/>
    </source>
</evidence>